<dbReference type="AlphaFoldDB" id="Q7NPY9"/>
<dbReference type="EMBL" id="AE016825">
    <property type="protein sequence ID" value="AAQ62012.1"/>
    <property type="molecule type" value="Genomic_DNA"/>
</dbReference>
<dbReference type="Proteomes" id="UP000001424">
    <property type="component" value="Chromosome"/>
</dbReference>
<gene>
    <name evidence="1" type="ordered locus">CV_4353</name>
</gene>
<dbReference type="STRING" id="243365.CV_4353"/>
<sequence length="65" mass="7497">MTYRSAQKWNPKQIRDLNSPVKVGHEHCGSRGLQQGGNNCRWNCLNHKYLQEKQQITGGNFQPCI</sequence>
<name>Q7NPY9_CHRVO</name>
<evidence type="ECO:0000313" key="2">
    <source>
        <dbReference type="Proteomes" id="UP000001424"/>
    </source>
</evidence>
<proteinExistence type="predicted"/>
<reference evidence="1 2" key="1">
    <citation type="journal article" date="2003" name="Proc. Natl. Acad. Sci. U.S.A.">
        <title>The complete genome sequence of Chromobacterium violaceum reveals remarkable and exploitable bacterial adaptability.</title>
        <authorList>
            <person name="Vasconcelos A.T.R."/>
            <person name="de Almeida D.F."/>
            <person name="Almeida F.C."/>
            <person name="de Almeida L.G.P."/>
            <person name="de Almeida R."/>
            <person name="Goncalves J.A.A."/>
            <person name="Andrade E.M."/>
            <person name="Antonio R.V."/>
            <person name="Araripe J."/>
            <person name="de Araujo M.F.F."/>
            <person name="Filho S.A."/>
            <person name="Azevedo V."/>
            <person name="Batista A.J."/>
            <person name="Bataus L.A.M."/>
            <person name="Batista J.S."/>
            <person name="Belo A."/>
            <person name="vander Berg C."/>
            <person name="Blamey J."/>
            <person name="Bogo M."/>
            <person name="Bonato S."/>
            <person name="Bordignon J."/>
            <person name="Brito C.A."/>
            <person name="Brocchi M."/>
            <person name="Burity H.A."/>
            <person name="Camargo A.A."/>
            <person name="Cardoso D.D.P."/>
            <person name="Carneiro N.P."/>
            <person name="Carraro D.M."/>
            <person name="Carvalho C.M.B."/>
            <person name="Cascardo J.C.M."/>
            <person name="Cavada B.S."/>
            <person name="Chueire L.M.O."/>
            <person name="Pasa T.B.C."/>
            <person name="Duran N."/>
            <person name="Fagundes N."/>
            <person name="Falcao C.L."/>
            <person name="Fantinatti F."/>
            <person name="Farias I.P."/>
            <person name="Felipe M.S.S."/>
            <person name="Ferrari L.P."/>
            <person name="Ferro J.A."/>
            <person name="Ferro M.I.T."/>
            <person name="Franco G.R."/>
            <person name="Freitas N.S.A."/>
            <person name="Furlan L.R."/>
            <person name="Gazzinelli R.T."/>
            <person name="Gomes E.A."/>
            <person name="Goncalves P.R."/>
            <person name="Grangeiro T.B."/>
            <person name="Grattapaglia D."/>
            <person name="Grisard E.C."/>
            <person name="Guimaraes C.T."/>
            <person name="Hanna E.S."/>
            <person name="Hungria M."/>
            <person name="Jardim S.N."/>
            <person name="Laurino J."/>
            <person name="Leoi L.C.T."/>
            <person name="Fassarella L."/>
            <person name="Lima A."/>
            <person name="Loureiro M.F."/>
            <person name="Lyra M.C.P."/>
            <person name="Macedo M."/>
            <person name="Madeira H.M.F."/>
            <person name="Manfio G.P."/>
            <person name="Maranhao A.Q."/>
            <person name="Martins W.S."/>
            <person name="di Mauro S.M.Z."/>
            <person name="de Medeiros S.R.B."/>
            <person name="Meissner R.D.V."/>
            <person name="Menck C.F.M."/>
            <person name="Moreira M.A.M."/>
            <person name="Nascimento F.F."/>
            <person name="Nicolas M.F."/>
            <person name="Oliveira J.G."/>
            <person name="Oliveira S.C."/>
            <person name="Paixao R.F.C."/>
            <person name="Parente J.A."/>
            <person name="Pedrosa F.O."/>
            <person name="Pena S.J.D."/>
            <person name="Perreira J.O."/>
            <person name="Perreira M."/>
            <person name="Pinto L.S.R.C."/>
            <person name="Pinto L.S."/>
            <person name="Porto J.I.R."/>
            <person name="Potrich D.P."/>
            <person name="Neto C.E.R."/>
            <person name="Reis A.M.M."/>
            <person name="Rigo L.U."/>
            <person name="Rondinelli E."/>
            <person name="dos Santos E.B.P."/>
            <person name="Santos F.R."/>
            <person name="Schneider M.P.C."/>
            <person name="Seuanez H.N."/>
            <person name="Silva A.M.R."/>
            <person name="da Silva A.L.C."/>
            <person name="Silva D.W."/>
            <person name="Silva R."/>
            <person name="Simoes I.C."/>
            <person name="Simon D."/>
            <person name="Soares C.M.A."/>
            <person name="Soares R.B.A."/>
            <person name="Souza E.M."/>
            <person name="Souza K.R.L."/>
            <person name="Souza R.C."/>
            <person name="Steffens M.B.R."/>
            <person name="Steindel M."/>
            <person name="Teixeira S.R."/>
            <person name="Urmenyi T."/>
            <person name="Vettore A."/>
            <person name="Wassem R."/>
            <person name="Zaha A."/>
            <person name="Simpson A.J.G."/>
        </authorList>
    </citation>
    <scope>NUCLEOTIDE SEQUENCE [LARGE SCALE GENOMIC DNA]</scope>
    <source>
        <strain evidence="2">ATCC 12472 / DSM 30191 / JCM 1249 / NBRC 12614 / NCIMB 9131 / NCTC 9757</strain>
    </source>
</reference>
<protein>
    <submittedName>
        <fullName evidence="1">Uncharacterized protein</fullName>
    </submittedName>
</protein>
<dbReference type="HOGENOM" id="CLU_2841856_0_0_4"/>
<evidence type="ECO:0000313" key="1">
    <source>
        <dbReference type="EMBL" id="AAQ62012.1"/>
    </source>
</evidence>
<keyword evidence="2" id="KW-1185">Reference proteome</keyword>
<organism evidence="1 2">
    <name type="scientific">Chromobacterium violaceum (strain ATCC 12472 / DSM 30191 / JCM 1249 / CCUG 213 / NBRC 12614 / NCIMB 9131 / NCTC 9757 / MK)</name>
    <dbReference type="NCBI Taxonomy" id="243365"/>
    <lineage>
        <taxon>Bacteria</taxon>
        <taxon>Pseudomonadati</taxon>
        <taxon>Pseudomonadota</taxon>
        <taxon>Betaproteobacteria</taxon>
        <taxon>Neisseriales</taxon>
        <taxon>Chromobacteriaceae</taxon>
        <taxon>Chromobacterium</taxon>
    </lineage>
</organism>
<dbReference type="KEGG" id="cvi:CV_4353"/>
<accession>Q7NPY9</accession>